<dbReference type="eggNOG" id="COG0760">
    <property type="taxonomic scope" value="Bacteria"/>
</dbReference>
<dbReference type="Pfam" id="PF13145">
    <property type="entry name" value="Rotamase_2"/>
    <property type="match status" value="1"/>
</dbReference>
<evidence type="ECO:0000259" key="8">
    <source>
        <dbReference type="Pfam" id="PF13145"/>
    </source>
</evidence>
<dbReference type="SUPFAM" id="SSF109998">
    <property type="entry name" value="Triger factor/SurA peptide-binding domain-like"/>
    <property type="match status" value="1"/>
</dbReference>
<accession>B3PL05</accession>
<keyword evidence="5" id="KW-0697">Rotamase</keyword>
<sequence>MIAMFSKKLTLLVTLFLCLPACDRADKSTEVSASVVATVNGEAITREQVDYMLERMLGAQPLVPITRELRGKVLDSLIASKAMTLQVKSSMSEEDSQRVQRAVQAYEEELYVKEYLARYATPEPVTVEMVSAYYDAHPNEFGGGVLKHFQLLLLRDSGDDKKRDAFLSAVESLKASTDWKARAGEWSRQLPIEYQEGKYAPGLLDERLGKVIDQLGKQATSDLIYVDKAIYLVRVSDVVQTAPKPIAEVSADIRKKLAAQQLRAAVKKATDDVVKTMDVKVINP</sequence>
<protein>
    <recommendedName>
        <fullName evidence="3">peptidylprolyl isomerase</fullName>
        <ecNumber evidence="3">5.2.1.8</ecNumber>
    </recommendedName>
</protein>
<gene>
    <name evidence="9" type="ordered locus">CJA_2518</name>
</gene>
<dbReference type="InterPro" id="IPR050245">
    <property type="entry name" value="PrsA_foldase"/>
</dbReference>
<dbReference type="HOGENOM" id="CLU_962743_0_0_6"/>
<dbReference type="GO" id="GO:0003755">
    <property type="term" value="F:peptidyl-prolyl cis-trans isomerase activity"/>
    <property type="evidence" value="ECO:0007669"/>
    <property type="project" value="UniProtKB-KW"/>
</dbReference>
<dbReference type="PANTHER" id="PTHR47245">
    <property type="entry name" value="PEPTIDYLPROLYL ISOMERASE"/>
    <property type="match status" value="1"/>
</dbReference>
<dbReference type="STRING" id="498211.CJA_2518"/>
<dbReference type="EC" id="5.2.1.8" evidence="3"/>
<feature type="signal peptide" evidence="7">
    <location>
        <begin position="1"/>
        <end position="24"/>
    </location>
</feature>
<feature type="chain" id="PRO_5002796778" description="peptidylprolyl isomerase" evidence="7">
    <location>
        <begin position="25"/>
        <end position="284"/>
    </location>
</feature>
<evidence type="ECO:0000256" key="5">
    <source>
        <dbReference type="ARBA" id="ARBA00023110"/>
    </source>
</evidence>
<keyword evidence="6 9" id="KW-0413">Isomerase</keyword>
<dbReference type="KEGG" id="cja:CJA_2518"/>
<keyword evidence="4 7" id="KW-0732">Signal</keyword>
<proteinExistence type="inferred from homology"/>
<dbReference type="Proteomes" id="UP000001036">
    <property type="component" value="Chromosome"/>
</dbReference>
<evidence type="ECO:0000256" key="4">
    <source>
        <dbReference type="ARBA" id="ARBA00022729"/>
    </source>
</evidence>
<dbReference type="AlphaFoldDB" id="B3PL05"/>
<keyword evidence="10" id="KW-1185">Reference proteome</keyword>
<feature type="domain" description="PpiC" evidence="8">
    <location>
        <begin position="125"/>
        <end position="250"/>
    </location>
</feature>
<evidence type="ECO:0000256" key="1">
    <source>
        <dbReference type="ARBA" id="ARBA00000971"/>
    </source>
</evidence>
<evidence type="ECO:0000256" key="3">
    <source>
        <dbReference type="ARBA" id="ARBA00013194"/>
    </source>
</evidence>
<dbReference type="PANTHER" id="PTHR47245:SF1">
    <property type="entry name" value="FOLDASE PROTEIN PRSA"/>
    <property type="match status" value="1"/>
</dbReference>
<evidence type="ECO:0000256" key="6">
    <source>
        <dbReference type="ARBA" id="ARBA00023235"/>
    </source>
</evidence>
<dbReference type="InterPro" id="IPR000297">
    <property type="entry name" value="PPIase_PpiC"/>
</dbReference>
<comment type="similarity">
    <text evidence="2">Belongs to the PpiC/parvulin rotamase family.</text>
</comment>
<dbReference type="Gene3D" id="1.10.8.1040">
    <property type="match status" value="1"/>
</dbReference>
<evidence type="ECO:0000313" key="9">
    <source>
        <dbReference type="EMBL" id="ACE84352.1"/>
    </source>
</evidence>
<evidence type="ECO:0000256" key="2">
    <source>
        <dbReference type="ARBA" id="ARBA00007656"/>
    </source>
</evidence>
<dbReference type="InterPro" id="IPR027304">
    <property type="entry name" value="Trigger_fact/SurA_dom_sf"/>
</dbReference>
<name>B3PL05_CELJU</name>
<evidence type="ECO:0000313" key="10">
    <source>
        <dbReference type="Proteomes" id="UP000001036"/>
    </source>
</evidence>
<reference evidence="9 10" key="1">
    <citation type="journal article" date="2008" name="J. Bacteriol.">
        <title>Insights into plant cell wall degradation from the genome sequence of the soil bacterium Cellvibrio japonicus.</title>
        <authorList>
            <person name="Deboy R.T."/>
            <person name="Mongodin E.F."/>
            <person name="Fouts D.E."/>
            <person name="Tailford L.E."/>
            <person name="Khouri H."/>
            <person name="Emerson J.B."/>
            <person name="Mohamoud Y."/>
            <person name="Watkins K."/>
            <person name="Henrissat B."/>
            <person name="Gilbert H.J."/>
            <person name="Nelson K.E."/>
        </authorList>
    </citation>
    <scope>NUCLEOTIDE SEQUENCE [LARGE SCALE GENOMIC DNA]</scope>
    <source>
        <strain evidence="9 10">Ueda107</strain>
    </source>
</reference>
<dbReference type="EMBL" id="CP000934">
    <property type="protein sequence ID" value="ACE84352.1"/>
    <property type="molecule type" value="Genomic_DNA"/>
</dbReference>
<organism evidence="9 10">
    <name type="scientific">Cellvibrio japonicus (strain Ueda107)</name>
    <name type="common">Pseudomonas fluorescens subsp. cellulosa</name>
    <dbReference type="NCBI Taxonomy" id="498211"/>
    <lineage>
        <taxon>Bacteria</taxon>
        <taxon>Pseudomonadati</taxon>
        <taxon>Pseudomonadota</taxon>
        <taxon>Gammaproteobacteria</taxon>
        <taxon>Cellvibrionales</taxon>
        <taxon>Cellvibrionaceae</taxon>
        <taxon>Cellvibrio</taxon>
    </lineage>
</organism>
<comment type="catalytic activity">
    <reaction evidence="1">
        <text>[protein]-peptidylproline (omega=180) = [protein]-peptidylproline (omega=0)</text>
        <dbReference type="Rhea" id="RHEA:16237"/>
        <dbReference type="Rhea" id="RHEA-COMP:10747"/>
        <dbReference type="Rhea" id="RHEA-COMP:10748"/>
        <dbReference type="ChEBI" id="CHEBI:83833"/>
        <dbReference type="ChEBI" id="CHEBI:83834"/>
        <dbReference type="EC" id="5.2.1.8"/>
    </reaction>
</comment>
<evidence type="ECO:0000256" key="7">
    <source>
        <dbReference type="SAM" id="SignalP"/>
    </source>
</evidence>